<dbReference type="InterPro" id="IPR003593">
    <property type="entry name" value="AAA+_ATPase"/>
</dbReference>
<dbReference type="InterPro" id="IPR025943">
    <property type="entry name" value="Sigma_54_int_dom_ATP-bd_2"/>
</dbReference>
<dbReference type="PROSITE" id="PS50045">
    <property type="entry name" value="SIGMA54_INTERACT_4"/>
    <property type="match status" value="1"/>
</dbReference>
<dbReference type="InterPro" id="IPR013767">
    <property type="entry name" value="PAS_fold"/>
</dbReference>
<dbReference type="FunFam" id="3.40.50.300:FF:000006">
    <property type="entry name" value="DNA-binding transcriptional regulator NtrC"/>
    <property type="match status" value="1"/>
</dbReference>
<evidence type="ECO:0000256" key="3">
    <source>
        <dbReference type="ARBA" id="ARBA00023015"/>
    </source>
</evidence>
<keyword evidence="4" id="KW-0238">DNA-binding</keyword>
<evidence type="ECO:0000256" key="1">
    <source>
        <dbReference type="ARBA" id="ARBA00022741"/>
    </source>
</evidence>
<dbReference type="KEGG" id="tab:CIG75_15655"/>
<dbReference type="SMART" id="SM00382">
    <property type="entry name" value="AAA"/>
    <property type="match status" value="1"/>
</dbReference>
<dbReference type="Pfam" id="PF02954">
    <property type="entry name" value="HTH_8"/>
    <property type="match status" value="1"/>
</dbReference>
<dbReference type="InterPro" id="IPR035965">
    <property type="entry name" value="PAS-like_dom_sf"/>
</dbReference>
<evidence type="ECO:0000259" key="7">
    <source>
        <dbReference type="PROSITE" id="PS50112"/>
    </source>
</evidence>
<dbReference type="SUPFAM" id="SSF46689">
    <property type="entry name" value="Homeodomain-like"/>
    <property type="match status" value="1"/>
</dbReference>
<keyword evidence="1" id="KW-0547">Nucleotide-binding</keyword>
<dbReference type="Gene3D" id="1.10.8.60">
    <property type="match status" value="1"/>
</dbReference>
<dbReference type="InterPro" id="IPR002197">
    <property type="entry name" value="HTH_Fis"/>
</dbReference>
<dbReference type="GO" id="GO:0006355">
    <property type="term" value="P:regulation of DNA-templated transcription"/>
    <property type="evidence" value="ECO:0007669"/>
    <property type="project" value="InterPro"/>
</dbReference>
<keyword evidence="9" id="KW-1185">Reference proteome</keyword>
<keyword evidence="3" id="KW-0805">Transcription regulation</keyword>
<evidence type="ECO:0000256" key="2">
    <source>
        <dbReference type="ARBA" id="ARBA00022840"/>
    </source>
</evidence>
<dbReference type="PANTHER" id="PTHR32071">
    <property type="entry name" value="TRANSCRIPTIONAL REGULATORY PROTEIN"/>
    <property type="match status" value="1"/>
</dbReference>
<reference evidence="8 9" key="1">
    <citation type="journal article" date="2015" name="Int. J. Syst. Evol. Microbiol.">
        <title>Tumebacillus algifaecis sp. nov., isolated from decomposing algal scum.</title>
        <authorList>
            <person name="Wu Y.F."/>
            <person name="Zhang B."/>
            <person name="Xing P."/>
            <person name="Wu Q.L."/>
            <person name="Liu S.J."/>
        </authorList>
    </citation>
    <scope>NUCLEOTIDE SEQUENCE [LARGE SCALE GENOMIC DNA]</scope>
    <source>
        <strain evidence="8 9">THMBR28</strain>
    </source>
</reference>
<dbReference type="PANTHER" id="PTHR32071:SF57">
    <property type="entry name" value="C4-DICARBOXYLATE TRANSPORT TRANSCRIPTIONAL REGULATORY PROTEIN DCTD"/>
    <property type="match status" value="1"/>
</dbReference>
<dbReference type="PROSITE" id="PS00688">
    <property type="entry name" value="SIGMA54_INTERACT_3"/>
    <property type="match status" value="1"/>
</dbReference>
<name>A0A223D4F0_9BACL</name>
<dbReference type="OrthoDB" id="9762199at2"/>
<dbReference type="Pfam" id="PF00158">
    <property type="entry name" value="Sigma54_activat"/>
    <property type="match status" value="1"/>
</dbReference>
<dbReference type="InterPro" id="IPR025662">
    <property type="entry name" value="Sigma_54_int_dom_ATP-bd_1"/>
</dbReference>
<organism evidence="8 9">
    <name type="scientific">Tumebacillus algifaecis</name>
    <dbReference type="NCBI Taxonomy" id="1214604"/>
    <lineage>
        <taxon>Bacteria</taxon>
        <taxon>Bacillati</taxon>
        <taxon>Bacillota</taxon>
        <taxon>Bacilli</taxon>
        <taxon>Bacillales</taxon>
        <taxon>Alicyclobacillaceae</taxon>
        <taxon>Tumebacillus</taxon>
    </lineage>
</organism>
<dbReference type="InterPro" id="IPR009057">
    <property type="entry name" value="Homeodomain-like_sf"/>
</dbReference>
<dbReference type="PROSITE" id="PS00676">
    <property type="entry name" value="SIGMA54_INTERACT_2"/>
    <property type="match status" value="1"/>
</dbReference>
<feature type="domain" description="PAS" evidence="7">
    <location>
        <begin position="62"/>
        <end position="101"/>
    </location>
</feature>
<gene>
    <name evidence="8" type="ORF">CIG75_15655</name>
</gene>
<dbReference type="InterPro" id="IPR000014">
    <property type="entry name" value="PAS"/>
</dbReference>
<dbReference type="Gene3D" id="1.10.10.60">
    <property type="entry name" value="Homeodomain-like"/>
    <property type="match status" value="1"/>
</dbReference>
<dbReference type="InterPro" id="IPR058031">
    <property type="entry name" value="AAA_lid_NorR"/>
</dbReference>
<evidence type="ECO:0000256" key="5">
    <source>
        <dbReference type="ARBA" id="ARBA00023163"/>
    </source>
</evidence>
<dbReference type="Pfam" id="PF25601">
    <property type="entry name" value="AAA_lid_14"/>
    <property type="match status" value="1"/>
</dbReference>
<keyword evidence="5" id="KW-0804">Transcription</keyword>
<proteinExistence type="predicted"/>
<feature type="domain" description="Sigma-54 factor interaction" evidence="6">
    <location>
        <begin position="189"/>
        <end position="419"/>
    </location>
</feature>
<dbReference type="SUPFAM" id="SSF52540">
    <property type="entry name" value="P-loop containing nucleoside triphosphate hydrolases"/>
    <property type="match status" value="1"/>
</dbReference>
<dbReference type="NCBIfam" id="TIGR00229">
    <property type="entry name" value="sensory_box"/>
    <property type="match status" value="1"/>
</dbReference>
<evidence type="ECO:0000259" key="6">
    <source>
        <dbReference type="PROSITE" id="PS50045"/>
    </source>
</evidence>
<protein>
    <recommendedName>
        <fullName evidence="10">Sigma-54-dependent Fis family transcriptional regulator</fullName>
    </recommendedName>
</protein>
<dbReference type="SMART" id="SM00091">
    <property type="entry name" value="PAS"/>
    <property type="match status" value="1"/>
</dbReference>
<dbReference type="InterPro" id="IPR002078">
    <property type="entry name" value="Sigma_54_int"/>
</dbReference>
<evidence type="ECO:0000313" key="8">
    <source>
        <dbReference type="EMBL" id="ASS76234.1"/>
    </source>
</evidence>
<dbReference type="PROSITE" id="PS00675">
    <property type="entry name" value="SIGMA54_INTERACT_1"/>
    <property type="match status" value="1"/>
</dbReference>
<accession>A0A223D4F0</accession>
<evidence type="ECO:0000313" key="9">
    <source>
        <dbReference type="Proteomes" id="UP000214688"/>
    </source>
</evidence>
<dbReference type="CDD" id="cd00130">
    <property type="entry name" value="PAS"/>
    <property type="match status" value="1"/>
</dbReference>
<dbReference type="Gene3D" id="3.30.450.20">
    <property type="entry name" value="PAS domain"/>
    <property type="match status" value="1"/>
</dbReference>
<dbReference type="AlphaFoldDB" id="A0A223D4F0"/>
<dbReference type="InterPro" id="IPR027417">
    <property type="entry name" value="P-loop_NTPase"/>
</dbReference>
<dbReference type="Gene3D" id="3.40.50.300">
    <property type="entry name" value="P-loop containing nucleotide triphosphate hydrolases"/>
    <property type="match status" value="1"/>
</dbReference>
<evidence type="ECO:0000256" key="4">
    <source>
        <dbReference type="ARBA" id="ARBA00023125"/>
    </source>
</evidence>
<dbReference type="Proteomes" id="UP000214688">
    <property type="component" value="Chromosome"/>
</dbReference>
<dbReference type="GO" id="GO:0043565">
    <property type="term" value="F:sequence-specific DNA binding"/>
    <property type="evidence" value="ECO:0007669"/>
    <property type="project" value="InterPro"/>
</dbReference>
<dbReference type="SUPFAM" id="SSF55785">
    <property type="entry name" value="PYP-like sensor domain (PAS domain)"/>
    <property type="match status" value="1"/>
</dbReference>
<sequence>MAFSPRGWMCTVALLDMMTSPLAVHDTTSFCEMVLDFCYNNRSDEEGRNMGMNELMMTAAAVLDHVYDGVAAIDDRGKIVYVNPANERITGLKREQLLGKQVKDAIPSTHILDVLLTGQPSIGVRTKVGEYQVVSNIVPVWEDGKLVGVVSVFRDETELRRLAHQLSQANETIEQLARLVDPEGRGGMIAGESEAMHKALSLATKAARVSSPVLIQGESGTGKEVLARYIHDQSPRKAKLFVPINCAAIPENLLESELFGYEEGAFTGSSKGGRPGLFEVADGGTLFLDEVGDMSMHLQAKLLRAIQFQEIRRVGGTKTKQVDVRFLFATHHNLLESVAVGTFREDLYYRMEVVSIQLPPLRERIEDIPVFALHALSKITKKLGLPTLKIGHGGMQAIRRYPWPGNIRELENVLEQAAILDEDGVIELNDLPKRFGDRSGRHESLYDRGGNDFPTLEEVEERLLRQAMRTFVTKGEAAAALGVSRATLYRKLEKYNMNHDILSQSET</sequence>
<dbReference type="EMBL" id="CP022657">
    <property type="protein sequence ID" value="ASS76234.1"/>
    <property type="molecule type" value="Genomic_DNA"/>
</dbReference>
<dbReference type="GO" id="GO:0005524">
    <property type="term" value="F:ATP binding"/>
    <property type="evidence" value="ECO:0007669"/>
    <property type="project" value="UniProtKB-KW"/>
</dbReference>
<dbReference type="CDD" id="cd00009">
    <property type="entry name" value="AAA"/>
    <property type="match status" value="1"/>
</dbReference>
<keyword evidence="2" id="KW-0067">ATP-binding</keyword>
<dbReference type="Pfam" id="PF00989">
    <property type="entry name" value="PAS"/>
    <property type="match status" value="1"/>
</dbReference>
<evidence type="ECO:0008006" key="10">
    <source>
        <dbReference type="Google" id="ProtNLM"/>
    </source>
</evidence>
<dbReference type="InterPro" id="IPR025944">
    <property type="entry name" value="Sigma_54_int_dom_CS"/>
</dbReference>
<dbReference type="PROSITE" id="PS50112">
    <property type="entry name" value="PAS"/>
    <property type="match status" value="1"/>
</dbReference>